<dbReference type="AlphaFoldDB" id="W5NHY8"/>
<dbReference type="GO" id="GO:0045499">
    <property type="term" value="F:chemorepellent activity"/>
    <property type="evidence" value="ECO:0000318"/>
    <property type="project" value="GO_Central"/>
</dbReference>
<keyword evidence="7" id="KW-0325">Glycoprotein</keyword>
<keyword evidence="6" id="KW-1015">Disulfide bond</keyword>
<dbReference type="Pfam" id="PF01403">
    <property type="entry name" value="Sema"/>
    <property type="match status" value="1"/>
</dbReference>
<dbReference type="SUPFAM" id="SSF103575">
    <property type="entry name" value="Plexin repeat"/>
    <property type="match status" value="1"/>
</dbReference>
<evidence type="ECO:0000256" key="4">
    <source>
        <dbReference type="ARBA" id="ARBA00022729"/>
    </source>
</evidence>
<dbReference type="GO" id="GO:0007411">
    <property type="term" value="P:axon guidance"/>
    <property type="evidence" value="ECO:0000318"/>
    <property type="project" value="GO_Central"/>
</dbReference>
<dbReference type="GO" id="GO:0038191">
    <property type="term" value="F:neuropilin binding"/>
    <property type="evidence" value="ECO:0000318"/>
    <property type="project" value="GO_Central"/>
</dbReference>
<dbReference type="InterPro" id="IPR007110">
    <property type="entry name" value="Ig-like_dom"/>
</dbReference>
<organism evidence="14 15">
    <name type="scientific">Lepisosteus oculatus</name>
    <name type="common">Spotted gar</name>
    <dbReference type="NCBI Taxonomy" id="7918"/>
    <lineage>
        <taxon>Eukaryota</taxon>
        <taxon>Metazoa</taxon>
        <taxon>Chordata</taxon>
        <taxon>Craniata</taxon>
        <taxon>Vertebrata</taxon>
        <taxon>Euteleostomi</taxon>
        <taxon>Actinopterygii</taxon>
        <taxon>Neopterygii</taxon>
        <taxon>Holostei</taxon>
        <taxon>Semionotiformes</taxon>
        <taxon>Lepisosteidae</taxon>
        <taxon>Lepisosteus</taxon>
    </lineage>
</organism>
<dbReference type="eggNOG" id="KOG3611">
    <property type="taxonomic scope" value="Eukaryota"/>
</dbReference>
<dbReference type="GO" id="GO:0050919">
    <property type="term" value="P:negative chemotaxis"/>
    <property type="evidence" value="ECO:0000318"/>
    <property type="project" value="GO_Central"/>
</dbReference>
<dbReference type="PANTHER" id="PTHR11036">
    <property type="entry name" value="SEMAPHORIN"/>
    <property type="match status" value="1"/>
</dbReference>
<dbReference type="GeneTree" id="ENSGT00940000158437"/>
<dbReference type="GO" id="GO:0002040">
    <property type="term" value="P:sprouting angiogenesis"/>
    <property type="evidence" value="ECO:0007669"/>
    <property type="project" value="Ensembl"/>
</dbReference>
<dbReference type="Gene3D" id="2.60.40.10">
    <property type="entry name" value="Immunoglobulins"/>
    <property type="match status" value="1"/>
</dbReference>
<feature type="domain" description="Ig-like" evidence="12">
    <location>
        <begin position="598"/>
        <end position="667"/>
    </location>
</feature>
<proteinExistence type="inferred from homology"/>
<feature type="compositionally biased region" description="Basic and acidic residues" evidence="10">
    <location>
        <begin position="752"/>
        <end position="761"/>
    </location>
</feature>
<dbReference type="Gene3D" id="2.130.10.10">
    <property type="entry name" value="YVTN repeat-like/Quinoprotein amine dehydrogenase"/>
    <property type="match status" value="1"/>
</dbReference>
<evidence type="ECO:0000256" key="9">
    <source>
        <dbReference type="PROSITE-ProRule" id="PRU00352"/>
    </source>
</evidence>
<evidence type="ECO:0000256" key="2">
    <source>
        <dbReference type="ARBA" id="ARBA00009492"/>
    </source>
</evidence>
<dbReference type="OMA" id="REGPEYH"/>
<feature type="domain" description="Sema" evidence="13">
    <location>
        <begin position="31"/>
        <end position="514"/>
    </location>
</feature>
<dbReference type="InterPro" id="IPR027231">
    <property type="entry name" value="Semaphorin"/>
</dbReference>
<protein>
    <submittedName>
        <fullName evidence="14">Sema domain, immunoglobulin domain (Ig), short basic domain, secreted, (semaphorin) 3E</fullName>
    </submittedName>
</protein>
<dbReference type="GO" id="GO:0071526">
    <property type="term" value="P:semaphorin-plexin signaling pathway"/>
    <property type="evidence" value="ECO:0000318"/>
    <property type="project" value="GO_Central"/>
</dbReference>
<dbReference type="GO" id="GO:0030215">
    <property type="term" value="F:semaphorin receptor binding"/>
    <property type="evidence" value="ECO:0000318"/>
    <property type="project" value="GO_Central"/>
</dbReference>
<feature type="region of interest" description="Disordered" evidence="10">
    <location>
        <begin position="749"/>
        <end position="774"/>
    </location>
</feature>
<reference evidence="15" key="1">
    <citation type="submission" date="2011-12" db="EMBL/GenBank/DDBJ databases">
        <title>The Draft Genome of Lepisosteus oculatus.</title>
        <authorList>
            <consortium name="The Broad Institute Genome Assembly &amp; Analysis Group"/>
            <consortium name="Computational R&amp;D Group"/>
            <consortium name="and Sequencing Platform"/>
            <person name="Di Palma F."/>
            <person name="Alfoldi J."/>
            <person name="Johnson J."/>
            <person name="Berlin A."/>
            <person name="Gnerre S."/>
            <person name="Jaffe D."/>
            <person name="MacCallum I."/>
            <person name="Young S."/>
            <person name="Walker B.J."/>
            <person name="Lander E.S."/>
            <person name="Lindblad-Toh K."/>
        </authorList>
    </citation>
    <scope>NUCLEOTIDE SEQUENCE [LARGE SCALE GENOMIC DNA]</scope>
</reference>
<dbReference type="KEGG" id="loc:102688788"/>
<dbReference type="FunFam" id="2.60.40.10:FF:000030">
    <property type="entry name" value="Semaphorin 3F like"/>
    <property type="match status" value="1"/>
</dbReference>
<dbReference type="SUPFAM" id="SSF48726">
    <property type="entry name" value="Immunoglobulin"/>
    <property type="match status" value="1"/>
</dbReference>
<evidence type="ECO:0000256" key="1">
    <source>
        <dbReference type="ARBA" id="ARBA00004613"/>
    </source>
</evidence>
<sequence>MTVAEKRFILVLVHLWILSSAALATRNSHPRLKLSHKELWNLNRTSFFYGSRGSLELRTMLLDEYQERLFIGGRNHLYSLNLDRLNEEYREIPWSSTQMQVEECQMKGKDKFECANFIKILHPYNRTHLLACGTGAFDPVCAFIHMGHRREDRLFNLETNHIESGRGRCPFDPNSPCISTLSRGELFVGLYTDYWGNDATVFRMSNHSYTRTETDDKQQLNDPKFVGSFAIPDNDDHDDDKVYFFFTEKAIEKESGINAVYTRVARVCANDLGGQRMLVNKWTSFLKSRLVCSVPGTNGIDTYFDELEDVFLLKKKDEKNPEIFALFSTTSNVFKGYAVCVYHMNDIRAAFNGPYAHKEQPEYHWTFFEGKVPFPRPGSCASKMNGGMFSSSKDYPDDVLRFVRAHPIMYQSIHPVHKRPILLKTDGEQNFKQIAVDRVEAEDGHYNVIFIGTDKGIVLKLITIYNKERDSMEEVLLEQLSVFKVPVSITEMEISAKRQQLYIGSESGIAQVKVHQCDLYGSACADCCLARDPYCAWDGMSCSRYYPAGQFTKRRFRRQDVRHGNAVQQCSGQQRNGDELEKSEVKLVYGVEHNSTLLECTPRSLQAKVLWFIQRGSDIRKEEVKTDDRIIKTEHGLLVLELHKTDAGTYLCQTVEHGFVQTVTRITLEILEEDRIEDLFHREEEDESHLKAPCPVPPVIAPGSTKLWYKEFLQLIGYSNFHKVEEYCEKVWCTDKKHKKLKALQSKWKYTHPQDRRPKARAEHRRTPRHALDT</sequence>
<keyword evidence="3" id="KW-0964">Secreted</keyword>
<dbReference type="Gene3D" id="3.30.1680.10">
    <property type="entry name" value="ligand-binding face of the semaphorins, domain 2"/>
    <property type="match status" value="1"/>
</dbReference>
<evidence type="ECO:0000313" key="14">
    <source>
        <dbReference type="Ensembl" id="ENSLOCP00000020247.1"/>
    </source>
</evidence>
<dbReference type="GeneID" id="102688788"/>
<dbReference type="HOGENOM" id="CLU_009051_5_0_1"/>
<reference evidence="14" key="2">
    <citation type="submission" date="2025-08" db="UniProtKB">
        <authorList>
            <consortium name="Ensembl"/>
        </authorList>
    </citation>
    <scope>IDENTIFICATION</scope>
</reference>
<evidence type="ECO:0000256" key="10">
    <source>
        <dbReference type="SAM" id="MobiDB-lite"/>
    </source>
</evidence>
<name>W5NHY8_LEPOC</name>
<dbReference type="EMBL" id="AHAT01008625">
    <property type="status" value="NOT_ANNOTATED_CDS"/>
    <property type="molecule type" value="Genomic_DNA"/>
</dbReference>
<evidence type="ECO:0000256" key="11">
    <source>
        <dbReference type="SAM" id="SignalP"/>
    </source>
</evidence>
<keyword evidence="15" id="KW-1185">Reference proteome</keyword>
<evidence type="ECO:0000259" key="12">
    <source>
        <dbReference type="PROSITE" id="PS50835"/>
    </source>
</evidence>
<dbReference type="InterPro" id="IPR016201">
    <property type="entry name" value="PSI"/>
</dbReference>
<dbReference type="InterPro" id="IPR001627">
    <property type="entry name" value="Semap_dom"/>
</dbReference>
<dbReference type="Pfam" id="PF00047">
    <property type="entry name" value="ig"/>
    <property type="match status" value="1"/>
</dbReference>
<dbReference type="SMART" id="SM00630">
    <property type="entry name" value="Sema"/>
    <property type="match status" value="1"/>
</dbReference>
<dbReference type="Ensembl" id="ENSLOCT00000020281.1">
    <property type="protein sequence ID" value="ENSLOCP00000020247.1"/>
    <property type="gene ID" value="ENSLOCG00000016395.1"/>
</dbReference>
<evidence type="ECO:0000256" key="3">
    <source>
        <dbReference type="ARBA" id="ARBA00022525"/>
    </source>
</evidence>
<evidence type="ECO:0000259" key="13">
    <source>
        <dbReference type="PROSITE" id="PS51004"/>
    </source>
</evidence>
<evidence type="ECO:0000256" key="5">
    <source>
        <dbReference type="ARBA" id="ARBA00022902"/>
    </source>
</evidence>
<dbReference type="STRING" id="7918.ENSLOCP00000020247"/>
<dbReference type="EMBL" id="AHAT01008626">
    <property type="status" value="NOT_ANNOTATED_CDS"/>
    <property type="molecule type" value="Genomic_DNA"/>
</dbReference>
<comment type="caution">
    <text evidence="9">Lacks conserved residue(s) required for the propagation of feature annotation.</text>
</comment>
<dbReference type="SMART" id="SM00423">
    <property type="entry name" value="PSI"/>
    <property type="match status" value="1"/>
</dbReference>
<dbReference type="PANTHER" id="PTHR11036:SF22">
    <property type="entry name" value="SEMAPHORIN-3E"/>
    <property type="match status" value="1"/>
</dbReference>
<dbReference type="FunFam" id="2.130.10.10:FF:000015">
    <property type="entry name" value="Semaphorin 3B"/>
    <property type="match status" value="1"/>
</dbReference>
<dbReference type="CTD" id="9723"/>
<feature type="chain" id="PRO_5004867662" evidence="11">
    <location>
        <begin position="25"/>
        <end position="774"/>
    </location>
</feature>
<dbReference type="GO" id="GO:2000289">
    <property type="term" value="P:regulation of photoreceptor cell axon guidance"/>
    <property type="evidence" value="ECO:0007669"/>
    <property type="project" value="Ensembl"/>
</dbReference>
<dbReference type="GO" id="GO:0030335">
    <property type="term" value="P:positive regulation of cell migration"/>
    <property type="evidence" value="ECO:0000318"/>
    <property type="project" value="GO_Central"/>
</dbReference>
<dbReference type="InterPro" id="IPR015943">
    <property type="entry name" value="WD40/YVTN_repeat-like_dom_sf"/>
</dbReference>
<keyword evidence="8" id="KW-0393">Immunoglobulin domain</keyword>
<dbReference type="GO" id="GO:0005886">
    <property type="term" value="C:plasma membrane"/>
    <property type="evidence" value="ECO:0000318"/>
    <property type="project" value="GO_Central"/>
</dbReference>
<accession>W5NHY8</accession>
<comment type="similarity">
    <text evidence="2">Belongs to the semaphorin family.</text>
</comment>
<dbReference type="GO" id="GO:0001755">
    <property type="term" value="P:neural crest cell migration"/>
    <property type="evidence" value="ECO:0000318"/>
    <property type="project" value="GO_Central"/>
</dbReference>
<dbReference type="InParanoid" id="W5NHY8"/>
<feature type="compositionally biased region" description="Basic residues" evidence="10">
    <location>
        <begin position="762"/>
        <end position="774"/>
    </location>
</feature>
<dbReference type="InterPro" id="IPR036179">
    <property type="entry name" value="Ig-like_dom_sf"/>
</dbReference>
<dbReference type="FunFam" id="3.30.1680.10:FF:000001">
    <property type="entry name" value="Semaphorin 3F like"/>
    <property type="match status" value="1"/>
</dbReference>
<feature type="signal peptide" evidence="11">
    <location>
        <begin position="1"/>
        <end position="24"/>
    </location>
</feature>
<dbReference type="Bgee" id="ENSLOCG00000016395">
    <property type="expression patterns" value="Expressed in zone of skin and 5 other cell types or tissues"/>
</dbReference>
<dbReference type="PROSITE" id="PS50835">
    <property type="entry name" value="IG_LIKE"/>
    <property type="match status" value="1"/>
</dbReference>
<dbReference type="InterPro" id="IPR013783">
    <property type="entry name" value="Ig-like_fold"/>
</dbReference>
<evidence type="ECO:0000313" key="15">
    <source>
        <dbReference type="Proteomes" id="UP000018468"/>
    </source>
</evidence>
<dbReference type="OrthoDB" id="9988752at2759"/>
<comment type="subcellular location">
    <subcellularLocation>
        <location evidence="1">Secreted</location>
    </subcellularLocation>
</comment>
<keyword evidence="5" id="KW-0524">Neurogenesis</keyword>
<evidence type="ECO:0000256" key="6">
    <source>
        <dbReference type="ARBA" id="ARBA00023157"/>
    </source>
</evidence>
<dbReference type="InterPro" id="IPR013151">
    <property type="entry name" value="Immunoglobulin_dom"/>
</dbReference>
<dbReference type="InterPro" id="IPR036352">
    <property type="entry name" value="Semap_dom_sf"/>
</dbReference>
<dbReference type="FunCoup" id="W5NHY8">
    <property type="interactions" value="123"/>
</dbReference>
<dbReference type="PROSITE" id="PS51004">
    <property type="entry name" value="SEMA"/>
    <property type="match status" value="1"/>
</dbReference>
<dbReference type="CDD" id="cd05871">
    <property type="entry name" value="Ig_Sema3"/>
    <property type="match status" value="1"/>
</dbReference>
<reference evidence="14" key="3">
    <citation type="submission" date="2025-09" db="UniProtKB">
        <authorList>
            <consortium name="Ensembl"/>
        </authorList>
    </citation>
    <scope>IDENTIFICATION</scope>
</reference>
<evidence type="ECO:0000256" key="8">
    <source>
        <dbReference type="ARBA" id="ARBA00023319"/>
    </source>
</evidence>
<dbReference type="SUPFAM" id="SSF101912">
    <property type="entry name" value="Sema domain"/>
    <property type="match status" value="1"/>
</dbReference>
<keyword evidence="4 11" id="KW-0732">Signal</keyword>
<dbReference type="GO" id="GO:0005615">
    <property type="term" value="C:extracellular space"/>
    <property type="evidence" value="ECO:0000318"/>
    <property type="project" value="GO_Central"/>
</dbReference>
<evidence type="ECO:0000256" key="7">
    <source>
        <dbReference type="ARBA" id="ARBA00023180"/>
    </source>
</evidence>
<dbReference type="Proteomes" id="UP000018468">
    <property type="component" value="Linkage group LG8"/>
</dbReference>